<evidence type="ECO:0000313" key="7">
    <source>
        <dbReference type="EMBL" id="MFD0868177.1"/>
    </source>
</evidence>
<sequence>MRKVVVGLFSFVLLFSFMLGSASAETPLSAEVDALIGTPYKWAGTTEEGFDCSGFTQYLFAKFDIKLSRSSKSQAKEGTEVDKADLKVGDLVFFNTDGKGISHVGVYMGDGEFAHSATDDGVMISRMDEKYYAKRYVTARRILGDDDYKKLTAEQ</sequence>
<feature type="signal peptide" evidence="5">
    <location>
        <begin position="1"/>
        <end position="24"/>
    </location>
</feature>
<dbReference type="Proteomes" id="UP001597120">
    <property type="component" value="Unassembled WGS sequence"/>
</dbReference>
<feature type="domain" description="NlpC/P60" evidence="6">
    <location>
        <begin position="22"/>
        <end position="143"/>
    </location>
</feature>
<dbReference type="InterPro" id="IPR038765">
    <property type="entry name" value="Papain-like_cys_pep_sf"/>
</dbReference>
<evidence type="ECO:0000256" key="1">
    <source>
        <dbReference type="ARBA" id="ARBA00007074"/>
    </source>
</evidence>
<evidence type="ECO:0000256" key="3">
    <source>
        <dbReference type="ARBA" id="ARBA00022801"/>
    </source>
</evidence>
<comment type="caution">
    <text evidence="7">The sequence shown here is derived from an EMBL/GenBank/DDBJ whole genome shotgun (WGS) entry which is preliminary data.</text>
</comment>
<keyword evidence="8" id="KW-1185">Reference proteome</keyword>
<keyword evidence="2" id="KW-0645">Protease</keyword>
<comment type="similarity">
    <text evidence="1">Belongs to the peptidase C40 family.</text>
</comment>
<evidence type="ECO:0000256" key="4">
    <source>
        <dbReference type="ARBA" id="ARBA00022807"/>
    </source>
</evidence>
<dbReference type="PROSITE" id="PS51935">
    <property type="entry name" value="NLPC_P60"/>
    <property type="match status" value="1"/>
</dbReference>
<feature type="chain" id="PRO_5047029927" evidence="5">
    <location>
        <begin position="25"/>
        <end position="155"/>
    </location>
</feature>
<keyword evidence="4" id="KW-0788">Thiol protease</keyword>
<evidence type="ECO:0000259" key="6">
    <source>
        <dbReference type="PROSITE" id="PS51935"/>
    </source>
</evidence>
<dbReference type="InterPro" id="IPR000064">
    <property type="entry name" value="NLP_P60_dom"/>
</dbReference>
<dbReference type="PANTHER" id="PTHR47053">
    <property type="entry name" value="MUREIN DD-ENDOPEPTIDASE MEPH-RELATED"/>
    <property type="match status" value="1"/>
</dbReference>
<dbReference type="Pfam" id="PF00877">
    <property type="entry name" value="NLPC_P60"/>
    <property type="match status" value="1"/>
</dbReference>
<dbReference type="RefSeq" id="WP_144939693.1">
    <property type="nucleotide sequence ID" value="NZ_JBHTIU010000010.1"/>
</dbReference>
<keyword evidence="5" id="KW-0732">Signal</keyword>
<evidence type="ECO:0000313" key="8">
    <source>
        <dbReference type="Proteomes" id="UP001597120"/>
    </source>
</evidence>
<evidence type="ECO:0000256" key="5">
    <source>
        <dbReference type="SAM" id="SignalP"/>
    </source>
</evidence>
<name>A0ABW3D444_9BACL</name>
<gene>
    <name evidence="7" type="ORF">ACFQ03_03375</name>
</gene>
<keyword evidence="3" id="KW-0378">Hydrolase</keyword>
<protein>
    <submittedName>
        <fullName evidence="7">C40 family peptidase</fullName>
    </submittedName>
</protein>
<dbReference type="EMBL" id="JBHTIU010000010">
    <property type="protein sequence ID" value="MFD0868177.1"/>
    <property type="molecule type" value="Genomic_DNA"/>
</dbReference>
<reference evidence="8" key="1">
    <citation type="journal article" date="2019" name="Int. J. Syst. Evol. Microbiol.">
        <title>The Global Catalogue of Microorganisms (GCM) 10K type strain sequencing project: providing services to taxonomists for standard genome sequencing and annotation.</title>
        <authorList>
            <consortium name="The Broad Institute Genomics Platform"/>
            <consortium name="The Broad Institute Genome Sequencing Center for Infectious Disease"/>
            <person name="Wu L."/>
            <person name="Ma J."/>
        </authorList>
    </citation>
    <scope>NUCLEOTIDE SEQUENCE [LARGE SCALE GENOMIC DNA]</scope>
    <source>
        <strain evidence="8">CCUG 57263</strain>
    </source>
</reference>
<accession>A0ABW3D444</accession>
<evidence type="ECO:0000256" key="2">
    <source>
        <dbReference type="ARBA" id="ARBA00022670"/>
    </source>
</evidence>
<proteinExistence type="inferred from homology"/>
<dbReference type="PANTHER" id="PTHR47053:SF1">
    <property type="entry name" value="MUREIN DD-ENDOPEPTIDASE MEPH-RELATED"/>
    <property type="match status" value="1"/>
</dbReference>
<dbReference type="SUPFAM" id="SSF54001">
    <property type="entry name" value="Cysteine proteinases"/>
    <property type="match status" value="1"/>
</dbReference>
<organism evidence="7 8">
    <name type="scientific">Paenibacillus residui</name>
    <dbReference type="NCBI Taxonomy" id="629724"/>
    <lineage>
        <taxon>Bacteria</taxon>
        <taxon>Bacillati</taxon>
        <taxon>Bacillota</taxon>
        <taxon>Bacilli</taxon>
        <taxon>Bacillales</taxon>
        <taxon>Paenibacillaceae</taxon>
        <taxon>Paenibacillus</taxon>
    </lineage>
</organism>
<dbReference type="Gene3D" id="3.90.1720.10">
    <property type="entry name" value="endopeptidase domain like (from Nostoc punctiforme)"/>
    <property type="match status" value="1"/>
</dbReference>
<dbReference type="InterPro" id="IPR051202">
    <property type="entry name" value="Peptidase_C40"/>
</dbReference>